<keyword evidence="2" id="KW-0472">Membrane</keyword>
<evidence type="ECO:0000313" key="3">
    <source>
        <dbReference type="EMBL" id="MDP4575920.1"/>
    </source>
</evidence>
<feature type="transmembrane region" description="Helical" evidence="2">
    <location>
        <begin position="98"/>
        <end position="120"/>
    </location>
</feature>
<keyword evidence="2" id="KW-1133">Transmembrane helix</keyword>
<dbReference type="InterPro" id="IPR004697">
    <property type="entry name" value="AbgT"/>
</dbReference>
<dbReference type="EMBL" id="JAVAIM010000001">
    <property type="protein sequence ID" value="MDP4575920.1"/>
    <property type="molecule type" value="Genomic_DNA"/>
</dbReference>
<gene>
    <name evidence="3" type="ORF">Q9K02_12280</name>
</gene>
<keyword evidence="2" id="KW-0812">Transmembrane</keyword>
<name>A0ABT9HRX7_9SPHN</name>
<evidence type="ECO:0000313" key="4">
    <source>
        <dbReference type="Proteomes" id="UP001240639"/>
    </source>
</evidence>
<proteinExistence type="predicted"/>
<feature type="transmembrane region" description="Helical" evidence="2">
    <location>
        <begin position="527"/>
        <end position="552"/>
    </location>
</feature>
<feature type="region of interest" description="Disordered" evidence="1">
    <location>
        <begin position="281"/>
        <end position="300"/>
    </location>
</feature>
<feature type="transmembrane region" description="Helical" evidence="2">
    <location>
        <begin position="361"/>
        <end position="379"/>
    </location>
</feature>
<feature type="transmembrane region" description="Helical" evidence="2">
    <location>
        <begin position="150"/>
        <end position="166"/>
    </location>
</feature>
<dbReference type="RefSeq" id="WP_305933157.1">
    <property type="nucleotide sequence ID" value="NZ_JAVAIM010000001.1"/>
</dbReference>
<feature type="transmembrane region" description="Helical" evidence="2">
    <location>
        <begin position="439"/>
        <end position="459"/>
    </location>
</feature>
<evidence type="ECO:0000256" key="2">
    <source>
        <dbReference type="SAM" id="Phobius"/>
    </source>
</evidence>
<dbReference type="Pfam" id="PF03806">
    <property type="entry name" value="ABG_transport"/>
    <property type="match status" value="2"/>
</dbReference>
<protein>
    <submittedName>
        <fullName evidence="3">AbgT family transporter</fullName>
    </submittedName>
</protein>
<feature type="transmembrane region" description="Helical" evidence="2">
    <location>
        <begin position="30"/>
        <end position="49"/>
    </location>
</feature>
<feature type="transmembrane region" description="Helical" evidence="2">
    <location>
        <begin position="223"/>
        <end position="241"/>
    </location>
</feature>
<organism evidence="3 4">
    <name type="scientific">Qipengyuania profundimaris</name>
    <dbReference type="NCBI Taxonomy" id="3067652"/>
    <lineage>
        <taxon>Bacteria</taxon>
        <taxon>Pseudomonadati</taxon>
        <taxon>Pseudomonadota</taxon>
        <taxon>Alphaproteobacteria</taxon>
        <taxon>Sphingomonadales</taxon>
        <taxon>Erythrobacteraceae</taxon>
        <taxon>Qipengyuania</taxon>
    </lineage>
</organism>
<dbReference type="Proteomes" id="UP001240639">
    <property type="component" value="Unassembled WGS sequence"/>
</dbReference>
<keyword evidence="4" id="KW-1185">Reference proteome</keyword>
<sequence length="579" mass="60363">MADAAATAGNTQTGFLGWIERTGNKLPDPVFIFFYLILALVAVSMIAAISGVSAFHPTAIDEATGSAQRIEAVSLLSPENIQRLWVEMPATFTHFHPLGYVLVVMLGAGVAERSGFFAAGMSKAVKAAPKSLLTPVVALVAMIGNHAADAGYVVLIPLAGILFAAAGRHPLAGIAAAFAGVSGGFSANISPGQLDALLFGITEEAVNASALDPAWTANIAGNWYFIAAMTVIFLPIIWYVTDKVIEPRLGAWTGGAQAGAATTNADHATGTASVTEDLSDDAATDHASGGDDLSPDPSDHEGALASKGLRAAGLAALFVVALWAIMVFAPGTPLVNEAACEGIPAADCSIHAELDPFYKSLVAAFFLLFLLTGWAYGRAVGTIKNHRDLVEMMAESMKDMGYYLVLAFAAAHFVAMFGWSNLGLISAVHGAAAIQSTGLPLPLVLGLMVLFTGLLNLFVGSASAKWALLAPILVPMLMLLNISPEGATAAYRVGDSATNIITPLMVYFPLILVFAQRWQKDFGLGSLTAMMIPYSIWLLVSGTVLIVLWFYLGIPLGPDAPVGYALPEMAAPAAPAIME</sequence>
<feature type="transmembrane region" description="Helical" evidence="2">
    <location>
        <begin position="496"/>
        <end position="515"/>
    </location>
</feature>
<evidence type="ECO:0000256" key="1">
    <source>
        <dbReference type="SAM" id="MobiDB-lite"/>
    </source>
</evidence>
<feature type="transmembrane region" description="Helical" evidence="2">
    <location>
        <begin position="311"/>
        <end position="329"/>
    </location>
</feature>
<accession>A0ABT9HRX7</accession>
<feature type="transmembrane region" description="Helical" evidence="2">
    <location>
        <begin position="400"/>
        <end position="419"/>
    </location>
</feature>
<dbReference type="PANTHER" id="PTHR30282:SF1">
    <property type="entry name" value="ABGT FAMILY TRANSPORTER"/>
    <property type="match status" value="1"/>
</dbReference>
<feature type="transmembrane region" description="Helical" evidence="2">
    <location>
        <begin position="466"/>
        <end position="484"/>
    </location>
</feature>
<comment type="caution">
    <text evidence="3">The sequence shown here is derived from an EMBL/GenBank/DDBJ whole genome shotgun (WGS) entry which is preliminary data.</text>
</comment>
<dbReference type="PANTHER" id="PTHR30282">
    <property type="entry name" value="P-AMINOBENZOYL GLUTAMATE TRANSPORTER"/>
    <property type="match status" value="1"/>
</dbReference>
<reference evidence="3 4" key="1">
    <citation type="submission" date="2023-08" db="EMBL/GenBank/DDBJ databases">
        <title>genomic of G39.</title>
        <authorList>
            <person name="Wang Y."/>
        </authorList>
    </citation>
    <scope>NUCLEOTIDE SEQUENCE [LARGE SCALE GENOMIC DNA]</scope>
    <source>
        <strain evidence="3 4">G39</strain>
    </source>
</reference>